<evidence type="ECO:0000313" key="3">
    <source>
        <dbReference type="Proteomes" id="UP000033067"/>
    </source>
</evidence>
<proteinExistence type="predicted"/>
<sequence>MSGGPNRDDDYLWDRSGPVDAEVARFERLLAPLAWDGRPRMESGAGQQASIPRRRRSRWRVALASAAAVAAIALGLCGAHVHRLQWPAAQAWQLTRVEGAVSIDGRAADAAAALAPGSVLETGRGGTVRMRVARIGEMALGEDSRFVVTETRSGRHRTQLQHGRLWARIWAPPGSFGVSSPSGELFDLGCEFVMHARPDGSGSLTVRSGWVQVDNGWREVLVPQGARVEFGVHGEPGTPYDLGASVDFLAALRELDAQGRRAAADGDAARALVAASRPQDAISLLMLLQAYPQLADGPVFERMAALMPADARVTRAALRERGAHALSPWWDALPYPGIKRWWLQWPDAFAARGEVATLLDAEPSGN</sequence>
<evidence type="ECO:0008006" key="4">
    <source>
        <dbReference type="Google" id="ProtNLM"/>
    </source>
</evidence>
<dbReference type="KEGG" id="psuw:WQ53_04980"/>
<dbReference type="EMBL" id="CP011144">
    <property type="protein sequence ID" value="AKC86224.1"/>
    <property type="molecule type" value="Genomic_DNA"/>
</dbReference>
<protein>
    <recommendedName>
        <fullName evidence="4">FecR protein domain-containing protein</fullName>
    </recommendedName>
</protein>
<dbReference type="AlphaFoldDB" id="A0A0E3Z2I3"/>
<dbReference type="PATRIC" id="fig|314722.6.peg.1047"/>
<keyword evidence="3" id="KW-1185">Reference proteome</keyword>
<dbReference type="Gene3D" id="2.60.120.1440">
    <property type="match status" value="1"/>
</dbReference>
<keyword evidence="1" id="KW-0472">Membrane</keyword>
<accession>A0A0E3Z2I3</accession>
<keyword evidence="1" id="KW-0812">Transmembrane</keyword>
<keyword evidence="1" id="KW-1133">Transmembrane helix</keyword>
<organism evidence="2 3">
    <name type="scientific">Pseudoxanthomonas suwonensis</name>
    <dbReference type="NCBI Taxonomy" id="314722"/>
    <lineage>
        <taxon>Bacteria</taxon>
        <taxon>Pseudomonadati</taxon>
        <taxon>Pseudomonadota</taxon>
        <taxon>Gammaproteobacteria</taxon>
        <taxon>Lysobacterales</taxon>
        <taxon>Lysobacteraceae</taxon>
        <taxon>Pseudoxanthomonas</taxon>
    </lineage>
</organism>
<dbReference type="RefSeq" id="WP_052630997.1">
    <property type="nucleotide sequence ID" value="NZ_CP011144.1"/>
</dbReference>
<reference evidence="2 3" key="1">
    <citation type="journal article" date="2015" name="Genome Announc.">
        <title>Complete Genome Sequence of Pseudoxanthomonas suwonensis Strain J1, a Cellulose-Degrading Bacterium Isolated from Leaf- and Wood-Enriched Soil.</title>
        <authorList>
            <person name="Hou L."/>
            <person name="Jiang J."/>
            <person name="Xu Z."/>
            <person name="Zhou Y."/>
            <person name="Leung F.C."/>
        </authorList>
    </citation>
    <scope>NUCLEOTIDE SEQUENCE [LARGE SCALE GENOMIC DNA]</scope>
    <source>
        <strain evidence="2 3">J1</strain>
    </source>
</reference>
<dbReference type="Proteomes" id="UP000033067">
    <property type="component" value="Chromosome"/>
</dbReference>
<dbReference type="OrthoDB" id="128884at2"/>
<feature type="transmembrane region" description="Helical" evidence="1">
    <location>
        <begin position="61"/>
        <end position="81"/>
    </location>
</feature>
<name>A0A0E3Z2I3_9GAMM</name>
<gene>
    <name evidence="2" type="ORF">WQ53_04980</name>
</gene>
<evidence type="ECO:0000313" key="2">
    <source>
        <dbReference type="EMBL" id="AKC86224.1"/>
    </source>
</evidence>
<evidence type="ECO:0000256" key="1">
    <source>
        <dbReference type="SAM" id="Phobius"/>
    </source>
</evidence>